<comment type="caution">
    <text evidence="4">The sequence shown here is derived from an EMBL/GenBank/DDBJ whole genome shotgun (WGS) entry which is preliminary data.</text>
</comment>
<name>A0AAD5V3G9_9APHY</name>
<feature type="transmembrane region" description="Helical" evidence="2">
    <location>
        <begin position="459"/>
        <end position="483"/>
    </location>
</feature>
<reference evidence="4" key="1">
    <citation type="submission" date="2022-07" db="EMBL/GenBank/DDBJ databases">
        <title>Genome Sequence of Physisporinus lineatus.</title>
        <authorList>
            <person name="Buettner E."/>
        </authorList>
    </citation>
    <scope>NUCLEOTIDE SEQUENCE</scope>
    <source>
        <strain evidence="4">VT162</strain>
    </source>
</reference>
<feature type="compositionally biased region" description="Low complexity" evidence="1">
    <location>
        <begin position="520"/>
        <end position="534"/>
    </location>
</feature>
<feature type="region of interest" description="Disordered" evidence="1">
    <location>
        <begin position="495"/>
        <end position="586"/>
    </location>
</feature>
<evidence type="ECO:0000256" key="2">
    <source>
        <dbReference type="SAM" id="Phobius"/>
    </source>
</evidence>
<keyword evidence="2" id="KW-1133">Transmembrane helix</keyword>
<evidence type="ECO:0008006" key="6">
    <source>
        <dbReference type="Google" id="ProtNLM"/>
    </source>
</evidence>
<dbReference type="AlphaFoldDB" id="A0AAD5V3G9"/>
<feature type="signal peptide" evidence="3">
    <location>
        <begin position="1"/>
        <end position="22"/>
    </location>
</feature>
<dbReference type="PANTHER" id="PTHR47791:SF2">
    <property type="entry name" value="ENDO MANNANASE, GH76 FAMILY (EUROFUNG)"/>
    <property type="match status" value="1"/>
</dbReference>
<dbReference type="Proteomes" id="UP001212997">
    <property type="component" value="Unassembled WGS sequence"/>
</dbReference>
<keyword evidence="2" id="KW-0812">Transmembrane</keyword>
<sequence length="671" mass="71753">MLWGSPGHRLLTLFLFISHTLGQDFAVPSGWRKPSSTLPRSTRETIAQSVIDSVTPLFNASSGQIDALEYTQSANLICAIALHDLIVSNRSNVAAAANHLETMFQVHPGYYLPPSRLRSRRLNTDPINWALAAVYAHRAYGDQYLLDIATSVWNEVSTYFITTANAASGTHNAKNVTFQSTCYGSSTAGGVFYLVDNNINTDVNGATICGFMALSAHLLEATKESKYRDAAELSATFIKSQLYNGTIIIDTITLANCAVSELPVTYNPGFFIEGLSVYANVTGSTEWKTFLNNLIATTIKFPTWTRGDGVVIEGTSLFKFPGYHIDCSTAATGATSDALKNGFGQALKGIYIRGLYEAWTRSDPGSDVASLIEAFITVQYNALLDLASAPDVYRFSPRWPGPPVEQLLPWGQLAALDVLNAAVGIIPQNSTNSTNASSSTAIPSATESATGVSAGKNNVGLIVGVTVVAVAIVAILAVIAVFVRRRKRRSAYVLQPDQTDDADPYQDEAVAPPPVVHPFTSTAPTSSFSSLKSSVQAPSFDPPTEIPSSSIPLYPPEKHGVTMSHTLSNPSTSSRSPLSPTTTSSRTAASFANFGERMTPNTTGSSEVIQLRPLPRPPMGPHGGVEADTDDPQAADIPVLIHKLNRALAKLPPGGSDPFGEAELPPEYHER</sequence>
<dbReference type="InterPro" id="IPR008928">
    <property type="entry name" value="6-hairpin_glycosidase_sf"/>
</dbReference>
<evidence type="ECO:0000313" key="5">
    <source>
        <dbReference type="Proteomes" id="UP001212997"/>
    </source>
</evidence>
<accession>A0AAD5V3G9</accession>
<dbReference type="GO" id="GO:0005975">
    <property type="term" value="P:carbohydrate metabolic process"/>
    <property type="evidence" value="ECO:0007669"/>
    <property type="project" value="InterPro"/>
</dbReference>
<proteinExistence type="predicted"/>
<feature type="chain" id="PRO_5042045708" description="Glycoside hydrolase family 76 protein" evidence="3">
    <location>
        <begin position="23"/>
        <end position="671"/>
    </location>
</feature>
<evidence type="ECO:0000256" key="1">
    <source>
        <dbReference type="SAM" id="MobiDB-lite"/>
    </source>
</evidence>
<gene>
    <name evidence="4" type="ORF">NLI96_g5175</name>
</gene>
<dbReference type="InterPro" id="IPR005198">
    <property type="entry name" value="Glyco_hydro_76"/>
</dbReference>
<dbReference type="EMBL" id="JANAWD010000164">
    <property type="protein sequence ID" value="KAJ3485118.1"/>
    <property type="molecule type" value="Genomic_DNA"/>
</dbReference>
<feature type="compositionally biased region" description="Low complexity" evidence="1">
    <location>
        <begin position="566"/>
        <end position="586"/>
    </location>
</feature>
<keyword evidence="5" id="KW-1185">Reference proteome</keyword>
<keyword evidence="2" id="KW-0472">Membrane</keyword>
<dbReference type="Pfam" id="PF03663">
    <property type="entry name" value="Glyco_hydro_76"/>
    <property type="match status" value="1"/>
</dbReference>
<organism evidence="4 5">
    <name type="scientific">Meripilus lineatus</name>
    <dbReference type="NCBI Taxonomy" id="2056292"/>
    <lineage>
        <taxon>Eukaryota</taxon>
        <taxon>Fungi</taxon>
        <taxon>Dikarya</taxon>
        <taxon>Basidiomycota</taxon>
        <taxon>Agaricomycotina</taxon>
        <taxon>Agaricomycetes</taxon>
        <taxon>Polyporales</taxon>
        <taxon>Meripilaceae</taxon>
        <taxon>Meripilus</taxon>
    </lineage>
</organism>
<evidence type="ECO:0000313" key="4">
    <source>
        <dbReference type="EMBL" id="KAJ3485118.1"/>
    </source>
</evidence>
<dbReference type="InterPro" id="IPR053169">
    <property type="entry name" value="MUG_Protein"/>
</dbReference>
<feature type="region of interest" description="Disordered" evidence="1">
    <location>
        <begin position="651"/>
        <end position="671"/>
    </location>
</feature>
<dbReference type="Gene3D" id="1.50.10.20">
    <property type="match status" value="1"/>
</dbReference>
<dbReference type="SUPFAM" id="SSF48208">
    <property type="entry name" value="Six-hairpin glycosidases"/>
    <property type="match status" value="1"/>
</dbReference>
<dbReference type="PANTHER" id="PTHR47791">
    <property type="entry name" value="MEIOTICALLY UP-REGULATED GENE 191 PROTEIN"/>
    <property type="match status" value="1"/>
</dbReference>
<evidence type="ECO:0000256" key="3">
    <source>
        <dbReference type="SAM" id="SignalP"/>
    </source>
</evidence>
<protein>
    <recommendedName>
        <fullName evidence="6">Glycoside hydrolase family 76 protein</fullName>
    </recommendedName>
</protein>
<keyword evidence="3" id="KW-0732">Signal</keyword>